<dbReference type="WBParaSite" id="HCON_00131740-00001">
    <property type="protein sequence ID" value="HCON_00131740-00001"/>
    <property type="gene ID" value="HCON_00131740"/>
</dbReference>
<keyword evidence="2" id="KW-1185">Reference proteome</keyword>
<protein>
    <submittedName>
        <fullName evidence="3">Reverse transcriptase domain-containing protein</fullName>
    </submittedName>
</protein>
<dbReference type="Gene3D" id="3.60.10.10">
    <property type="entry name" value="Endonuclease/exonuclease/phosphatase"/>
    <property type="match status" value="1"/>
</dbReference>
<organism evidence="2 3">
    <name type="scientific">Haemonchus contortus</name>
    <name type="common">Barber pole worm</name>
    <dbReference type="NCBI Taxonomy" id="6289"/>
    <lineage>
        <taxon>Eukaryota</taxon>
        <taxon>Metazoa</taxon>
        <taxon>Ecdysozoa</taxon>
        <taxon>Nematoda</taxon>
        <taxon>Chromadorea</taxon>
        <taxon>Rhabditida</taxon>
        <taxon>Rhabditina</taxon>
        <taxon>Rhabditomorpha</taxon>
        <taxon>Strongyloidea</taxon>
        <taxon>Trichostrongylidae</taxon>
        <taxon>Haemonchus</taxon>
    </lineage>
</organism>
<dbReference type="GO" id="GO:0003824">
    <property type="term" value="F:catalytic activity"/>
    <property type="evidence" value="ECO:0007669"/>
    <property type="project" value="InterPro"/>
</dbReference>
<dbReference type="Pfam" id="PF03372">
    <property type="entry name" value="Exo_endo_phos"/>
    <property type="match status" value="1"/>
</dbReference>
<sequence>MRGSPVQGRHRGATKLVRKPRNVWKTRVATLNVGTLTGRLYELAEALERRRIDFCAVQETRWSCCKSRDIGLSFKAVLCGGPKTTNGVGIIVSERYRDSIVSAERFDDRLMKIMVVIECQEYHLFSAYAPQTGCSEQTKDAFWNLLDEKTAEVPLQEAIVVAGDLNGHAPRSGARDRRKDSFYETVATQHRPLICTLKIAPPKSKLAERCGPARIKWWRLKEKEAAVVSSILLPAVTTVEETWKGAAEAITRVARSKLGMTKPGRRKLDKQTWLWTDHVKDKVREKKKQYHAFLIEKTDDNWQRYQIAKKEAKKAVASEKAAHYAELIKKLESREGERYVYRLAKNRNRQTEDIGKFFGINDENGHLLTDRRQTLERWREYFANISTIEFAHPAILCAPPVQGPVQKITVNETIAALKKMKSGKATGPDDLAADLWKSKGWNPTEWLTEFFNQVVAEKKVPERWQQSTTIPIWKKKGSPGDCTCFRPIRLLSHSMKIFERIVDSRIRDIVELTTNQCGFVAGCSTIDAIQATRLLLEKHREKRRPIYLAFLDLEKAIDRVPRDVIWYALRQHGVPEELIE</sequence>
<reference evidence="3" key="1">
    <citation type="submission" date="2020-12" db="UniProtKB">
        <authorList>
            <consortium name="WormBaseParasite"/>
        </authorList>
    </citation>
    <scope>IDENTIFICATION</scope>
    <source>
        <strain evidence="3">MHco3</strain>
    </source>
</reference>
<evidence type="ECO:0000313" key="2">
    <source>
        <dbReference type="Proteomes" id="UP000025227"/>
    </source>
</evidence>
<feature type="domain" description="Reverse transcriptase" evidence="1">
    <location>
        <begin position="453"/>
        <end position="580"/>
    </location>
</feature>
<dbReference type="CDD" id="cd01650">
    <property type="entry name" value="RT_nLTR_like"/>
    <property type="match status" value="1"/>
</dbReference>
<dbReference type="InterPro" id="IPR036691">
    <property type="entry name" value="Endo/exonu/phosph_ase_sf"/>
</dbReference>
<dbReference type="InterPro" id="IPR000477">
    <property type="entry name" value="RT_dom"/>
</dbReference>
<name>A0A7I4YQX6_HAECO</name>
<accession>A0A7I4YQX6</accession>
<dbReference type="Pfam" id="PF00078">
    <property type="entry name" value="RVT_1"/>
    <property type="match status" value="1"/>
</dbReference>
<evidence type="ECO:0000313" key="3">
    <source>
        <dbReference type="WBParaSite" id="HCON_00131740-00001"/>
    </source>
</evidence>
<dbReference type="SUPFAM" id="SSF56219">
    <property type="entry name" value="DNase I-like"/>
    <property type="match status" value="1"/>
</dbReference>
<dbReference type="AlphaFoldDB" id="A0A7I4YQX6"/>
<dbReference type="Proteomes" id="UP000025227">
    <property type="component" value="Unplaced"/>
</dbReference>
<dbReference type="InterPro" id="IPR005135">
    <property type="entry name" value="Endo/exonuclease/phosphatase"/>
</dbReference>
<evidence type="ECO:0000259" key="1">
    <source>
        <dbReference type="PROSITE" id="PS50878"/>
    </source>
</evidence>
<dbReference type="PROSITE" id="PS50878">
    <property type="entry name" value="RT_POL"/>
    <property type="match status" value="1"/>
</dbReference>
<proteinExistence type="predicted"/>
<dbReference type="PANTHER" id="PTHR19446">
    <property type="entry name" value="REVERSE TRANSCRIPTASES"/>
    <property type="match status" value="1"/>
</dbReference>
<dbReference type="OMA" id="EISMEVI"/>
<dbReference type="OrthoDB" id="6375694at2759"/>